<dbReference type="InterPro" id="IPR055303">
    <property type="entry name" value="ATMIN"/>
</dbReference>
<dbReference type="AlphaFoldDB" id="A0AAN8JZA8"/>
<dbReference type="InterPro" id="IPR013087">
    <property type="entry name" value="Znf_C2H2_type"/>
</dbReference>
<reference evidence="4 5" key="1">
    <citation type="submission" date="2024-01" db="EMBL/GenBank/DDBJ databases">
        <title>The genome of the rayed Mediterranean limpet Patella caerulea (Linnaeus, 1758).</title>
        <authorList>
            <person name="Anh-Thu Weber A."/>
            <person name="Halstead-Nussloch G."/>
        </authorList>
    </citation>
    <scope>NUCLEOTIDE SEQUENCE [LARGE SCALE GENOMIC DNA]</scope>
    <source>
        <strain evidence="4">AATW-2023a</strain>
        <tissue evidence="4">Whole specimen</tissue>
    </source>
</reference>
<organism evidence="4 5">
    <name type="scientific">Patella caerulea</name>
    <name type="common">Rayed Mediterranean limpet</name>
    <dbReference type="NCBI Taxonomy" id="87958"/>
    <lineage>
        <taxon>Eukaryota</taxon>
        <taxon>Metazoa</taxon>
        <taxon>Spiralia</taxon>
        <taxon>Lophotrochozoa</taxon>
        <taxon>Mollusca</taxon>
        <taxon>Gastropoda</taxon>
        <taxon>Patellogastropoda</taxon>
        <taxon>Patelloidea</taxon>
        <taxon>Patellidae</taxon>
        <taxon>Patella</taxon>
    </lineage>
</organism>
<feature type="domain" description="C2H2-type" evidence="3">
    <location>
        <begin position="26"/>
        <end position="56"/>
    </location>
</feature>
<evidence type="ECO:0000256" key="1">
    <source>
        <dbReference type="PROSITE-ProRule" id="PRU00042"/>
    </source>
</evidence>
<protein>
    <recommendedName>
        <fullName evidence="3">C2H2-type domain-containing protein</fullName>
    </recommendedName>
</protein>
<evidence type="ECO:0000259" key="3">
    <source>
        <dbReference type="PROSITE" id="PS50157"/>
    </source>
</evidence>
<name>A0AAN8JZA8_PATCE</name>
<dbReference type="PANTHER" id="PTHR46664">
    <property type="entry name" value="ATM INTERACTOR"/>
    <property type="match status" value="1"/>
</dbReference>
<evidence type="ECO:0000313" key="4">
    <source>
        <dbReference type="EMBL" id="KAK6185950.1"/>
    </source>
</evidence>
<proteinExistence type="predicted"/>
<feature type="region of interest" description="Disordered" evidence="2">
    <location>
        <begin position="395"/>
        <end position="445"/>
    </location>
</feature>
<dbReference type="GO" id="GO:0005634">
    <property type="term" value="C:nucleus"/>
    <property type="evidence" value="ECO:0007669"/>
    <property type="project" value="TreeGrafter"/>
</dbReference>
<gene>
    <name evidence="4" type="ORF">SNE40_008077</name>
</gene>
<dbReference type="SMART" id="SM00355">
    <property type="entry name" value="ZnF_C2H2"/>
    <property type="match status" value="4"/>
</dbReference>
<evidence type="ECO:0000313" key="5">
    <source>
        <dbReference type="Proteomes" id="UP001347796"/>
    </source>
</evidence>
<comment type="caution">
    <text evidence="4">The sequence shown here is derived from an EMBL/GenBank/DDBJ whole genome shotgun (WGS) entry which is preliminary data.</text>
</comment>
<dbReference type="GO" id="GO:0000976">
    <property type="term" value="F:transcription cis-regulatory region binding"/>
    <property type="evidence" value="ECO:0007669"/>
    <property type="project" value="InterPro"/>
</dbReference>
<dbReference type="Proteomes" id="UP001347796">
    <property type="component" value="Unassembled WGS sequence"/>
</dbReference>
<evidence type="ECO:0000256" key="2">
    <source>
        <dbReference type="SAM" id="MobiDB-lite"/>
    </source>
</evidence>
<sequence>MADKDVKYVDITLTEEELNIKVNNNISCDVEGCNKTFTSGGSYLLHKTKTHPAEGQVASLPKKKTSDVVYRYHCPVFNCVYNPQSERFFSSQKYLKQHYGKVHGEKKYLCGTCQKGFAFDRDLKRHRETCGVTFKCVTCGCPFTSPEAVLTHCKRKQHQAPDSARSSKRGLKKLEKDKTSAEVKAVSPNPYIIIINQTNKPLTVPNSIPISKSNLSELPLIMPKHQYSSSVLVPGNCNSNIKSLNIKNFPQISSNKNKVDFYSHDKIRNQDGNISESSAINLCSASTSASRLNSFSLEPRISKIMPLQQTVAGIQTDIYGVGTLCFDSNDAYPNFGSISFASTGTQSDIANATAAETSTTGIQTSVSFLPSKKKDCSIAGTQTPNENILDKALKSAQIPTQSPMCQSFKRSRKTSEVQTSGVFSTKKKRRKSKNTHHATTGTDSLLPSHFQMSFDDFSSNWTQTNLSTFQPRQDSNLLQNMETQTCRLSPQPSVVSMDPVLPRNESCSSFLSELESRPCKNKILKGNLDLLADTTLMNFLPMEVTDLDIVGSDDDNSRNGQRHYSLGDPALAGAFSSSIDSESQTVTSASDLDLLLHAVNQPVTVGQGTDTQTQTAEDELLDFLMTNMETQTTEDCLFPGFGLSDIETQTSLTPGISGENSVGYNQAQIERGMLMCSTSTSPDTSFLLESLVTTETQTNPQSFNDPDFTVLTDMETQTTFNTLDFYTNLTDSHTQTSFY</sequence>
<dbReference type="EMBL" id="JAZGQO010000006">
    <property type="protein sequence ID" value="KAK6185950.1"/>
    <property type="molecule type" value="Genomic_DNA"/>
</dbReference>
<dbReference type="InterPro" id="IPR036236">
    <property type="entry name" value="Znf_C2H2_sf"/>
</dbReference>
<dbReference type="Gene3D" id="3.30.160.60">
    <property type="entry name" value="Classic Zinc Finger"/>
    <property type="match status" value="1"/>
</dbReference>
<keyword evidence="1" id="KW-0862">Zinc</keyword>
<dbReference type="GO" id="GO:0045944">
    <property type="term" value="P:positive regulation of transcription by RNA polymerase II"/>
    <property type="evidence" value="ECO:0007669"/>
    <property type="project" value="InterPro"/>
</dbReference>
<dbReference type="GO" id="GO:0008270">
    <property type="term" value="F:zinc ion binding"/>
    <property type="evidence" value="ECO:0007669"/>
    <property type="project" value="UniProtKB-KW"/>
</dbReference>
<keyword evidence="5" id="KW-1185">Reference proteome</keyword>
<accession>A0AAN8JZA8</accession>
<feature type="compositionally biased region" description="Basic residues" evidence="2">
    <location>
        <begin position="425"/>
        <end position="436"/>
    </location>
</feature>
<dbReference type="PANTHER" id="PTHR46664:SF1">
    <property type="entry name" value="ATM INTERACTOR"/>
    <property type="match status" value="1"/>
</dbReference>
<dbReference type="GO" id="GO:0000981">
    <property type="term" value="F:DNA-binding transcription factor activity, RNA polymerase II-specific"/>
    <property type="evidence" value="ECO:0007669"/>
    <property type="project" value="TreeGrafter"/>
</dbReference>
<keyword evidence="1" id="KW-0863">Zinc-finger</keyword>
<keyword evidence="1" id="KW-0479">Metal-binding</keyword>
<dbReference type="SUPFAM" id="SSF57667">
    <property type="entry name" value="beta-beta-alpha zinc fingers"/>
    <property type="match status" value="1"/>
</dbReference>
<dbReference type="PROSITE" id="PS50157">
    <property type="entry name" value="ZINC_FINGER_C2H2_2"/>
    <property type="match status" value="1"/>
</dbReference>
<dbReference type="PROSITE" id="PS00028">
    <property type="entry name" value="ZINC_FINGER_C2H2_1"/>
    <property type="match status" value="2"/>
</dbReference>